<gene>
    <name evidence="1" type="ORF">QWJ08_02015</name>
</gene>
<name>A0ABT7XWM0_9VIBR</name>
<comment type="caution">
    <text evidence="1">The sequence shown here is derived from an EMBL/GenBank/DDBJ whole genome shotgun (WGS) entry which is preliminary data.</text>
</comment>
<protein>
    <submittedName>
        <fullName evidence="1">MltR family transcriptional regulator</fullName>
    </submittedName>
</protein>
<dbReference type="Gene3D" id="1.20.120.330">
    <property type="entry name" value="Nucleotidyltransferases domain 2"/>
    <property type="match status" value="1"/>
</dbReference>
<dbReference type="Pfam" id="PF05068">
    <property type="entry name" value="MtlR"/>
    <property type="match status" value="1"/>
</dbReference>
<organism evidence="1 2">
    <name type="scientific">Vibrio agarivorans</name>
    <dbReference type="NCBI Taxonomy" id="153622"/>
    <lineage>
        <taxon>Bacteria</taxon>
        <taxon>Pseudomonadati</taxon>
        <taxon>Pseudomonadota</taxon>
        <taxon>Gammaproteobacteria</taxon>
        <taxon>Vibrionales</taxon>
        <taxon>Vibrionaceae</taxon>
        <taxon>Vibrio</taxon>
    </lineage>
</organism>
<dbReference type="EMBL" id="JAUEOZ010000001">
    <property type="protein sequence ID" value="MDN2480179.1"/>
    <property type="molecule type" value="Genomic_DNA"/>
</dbReference>
<dbReference type="PANTHER" id="PTHR37941">
    <property type="entry name" value="FUMARASE E-RELATED"/>
    <property type="match status" value="1"/>
</dbReference>
<keyword evidence="2" id="KW-1185">Reference proteome</keyword>
<dbReference type="SUPFAM" id="SSF158668">
    <property type="entry name" value="MtlR-like"/>
    <property type="match status" value="1"/>
</dbReference>
<dbReference type="InterPro" id="IPR038026">
    <property type="entry name" value="MtlR-like_sf"/>
</dbReference>
<proteinExistence type="predicted"/>
<dbReference type="PANTHER" id="PTHR37941:SF1">
    <property type="entry name" value="FUMARASE E-RELATED"/>
    <property type="match status" value="1"/>
</dbReference>
<evidence type="ECO:0000313" key="1">
    <source>
        <dbReference type="EMBL" id="MDN2480179.1"/>
    </source>
</evidence>
<sequence length="199" mass="22168">MINHTIPSHNKNIISQEDRDFPSEADLLEVISQADSEASVFSAVYHAIDDAIAAVMQGLFASDDYAIKNVIEPLLSIRGPLGDMMMRTKVLLGLQVIPKALYEDIVLFCELKELAESAPESVTFTDLRVLNLLRSIKAIQRSMPIEYDPSMLSGLSQSMMDMFIARHNQKVKSTIVLAVTDIVNSLRTCFINNPFKSFS</sequence>
<dbReference type="InterPro" id="IPR007761">
    <property type="entry name" value="MtlR-like"/>
</dbReference>
<reference evidence="1" key="1">
    <citation type="submission" date="2024-05" db="EMBL/GenBank/DDBJ databases">
        <title>Genome Sequences of Four Agar- Degrading Marine Bacteria.</title>
        <authorList>
            <person name="Phillips E.K."/>
            <person name="Shaffer J.C."/>
            <person name="Henson M.W."/>
            <person name="Temperton B."/>
            <person name="Thrash C.J."/>
            <person name="Martin M.O."/>
        </authorList>
    </citation>
    <scope>NUCLEOTIDE SEQUENCE</scope>
    <source>
        <strain evidence="1">EKP203</strain>
    </source>
</reference>
<accession>A0ABT7XWM0</accession>
<dbReference type="RefSeq" id="WP_289960474.1">
    <property type="nucleotide sequence ID" value="NZ_JAUEOZ010000001.1"/>
</dbReference>
<evidence type="ECO:0000313" key="2">
    <source>
        <dbReference type="Proteomes" id="UP001169719"/>
    </source>
</evidence>
<dbReference type="Proteomes" id="UP001169719">
    <property type="component" value="Unassembled WGS sequence"/>
</dbReference>